<dbReference type="InterPro" id="IPR036875">
    <property type="entry name" value="Znf_CCHC_sf"/>
</dbReference>
<dbReference type="SUPFAM" id="SSF57756">
    <property type="entry name" value="Retrovirus zinc finger-like domains"/>
    <property type="match status" value="1"/>
</dbReference>
<dbReference type="Gene3D" id="4.10.60.10">
    <property type="entry name" value="Zinc finger, CCHC-type"/>
    <property type="match status" value="1"/>
</dbReference>
<feature type="non-terminal residue" evidence="3">
    <location>
        <position position="120"/>
    </location>
</feature>
<accession>A0A1A8S723</accession>
<keyword evidence="1" id="KW-0862">Zinc</keyword>
<dbReference type="PROSITE" id="PS50158">
    <property type="entry name" value="ZF_CCHC"/>
    <property type="match status" value="1"/>
</dbReference>
<reference evidence="3" key="1">
    <citation type="submission" date="2016-05" db="EMBL/GenBank/DDBJ databases">
        <authorList>
            <person name="Lavstsen T."/>
            <person name="Jespersen J.S."/>
        </authorList>
    </citation>
    <scope>NUCLEOTIDE SEQUENCE</scope>
    <source>
        <tissue evidence="3">Brain</tissue>
    </source>
</reference>
<reference evidence="3" key="2">
    <citation type="submission" date="2016-06" db="EMBL/GenBank/DDBJ databases">
        <title>The genome of a short-lived fish provides insights into sex chromosome evolution and the genetic control of aging.</title>
        <authorList>
            <person name="Reichwald K."/>
            <person name="Felder M."/>
            <person name="Petzold A."/>
            <person name="Koch P."/>
            <person name="Groth M."/>
            <person name="Platzer M."/>
        </authorList>
    </citation>
    <scope>NUCLEOTIDE SEQUENCE</scope>
    <source>
        <tissue evidence="3">Brain</tissue>
    </source>
</reference>
<dbReference type="Pfam" id="PF00098">
    <property type="entry name" value="zf-CCHC"/>
    <property type="match status" value="1"/>
</dbReference>
<sequence length="120" mass="13486">MFLCVLQYVCVFHNSSVNKMTKSSFSGIHNAMVLKGLPEAFKPFAIHITQSDDKITFSAFKTKLRSYESTENLNSSCNDDAVMRAGGSSVRMRGKRDFTQLRCYTCGQTGHKARECSQKK</sequence>
<dbReference type="EMBL" id="HAEH01022099">
    <property type="protein sequence ID" value="SBS13393.1"/>
    <property type="molecule type" value="Transcribed_RNA"/>
</dbReference>
<dbReference type="SMART" id="SM00343">
    <property type="entry name" value="ZnF_C2HC"/>
    <property type="match status" value="1"/>
</dbReference>
<feature type="domain" description="CCHC-type" evidence="2">
    <location>
        <begin position="102"/>
        <end position="118"/>
    </location>
</feature>
<name>A0A1A8S723_9TELE</name>
<organism evidence="3">
    <name type="scientific">Nothobranchius rachovii</name>
    <name type="common">bluefin notho</name>
    <dbReference type="NCBI Taxonomy" id="451742"/>
    <lineage>
        <taxon>Eukaryota</taxon>
        <taxon>Metazoa</taxon>
        <taxon>Chordata</taxon>
        <taxon>Craniata</taxon>
        <taxon>Vertebrata</taxon>
        <taxon>Euteleostomi</taxon>
        <taxon>Actinopterygii</taxon>
        <taxon>Neopterygii</taxon>
        <taxon>Teleostei</taxon>
        <taxon>Neoteleostei</taxon>
        <taxon>Acanthomorphata</taxon>
        <taxon>Ovalentaria</taxon>
        <taxon>Atherinomorphae</taxon>
        <taxon>Cyprinodontiformes</taxon>
        <taxon>Nothobranchiidae</taxon>
        <taxon>Nothobranchius</taxon>
    </lineage>
</organism>
<evidence type="ECO:0000313" key="3">
    <source>
        <dbReference type="EMBL" id="SBS13393.1"/>
    </source>
</evidence>
<protein>
    <submittedName>
        <fullName evidence="3">Gypsy retrotransposon integrase 1</fullName>
    </submittedName>
</protein>
<evidence type="ECO:0000256" key="1">
    <source>
        <dbReference type="PROSITE-ProRule" id="PRU00047"/>
    </source>
</evidence>
<keyword evidence="1" id="KW-0479">Metal-binding</keyword>
<evidence type="ECO:0000259" key="2">
    <source>
        <dbReference type="PROSITE" id="PS50158"/>
    </source>
</evidence>
<keyword evidence="1" id="KW-0863">Zinc-finger</keyword>
<dbReference type="InterPro" id="IPR001878">
    <property type="entry name" value="Znf_CCHC"/>
</dbReference>
<dbReference type="AlphaFoldDB" id="A0A1A8S723"/>
<proteinExistence type="predicted"/>
<gene>
    <name evidence="3" type="primary">GIN1</name>
</gene>
<dbReference type="GO" id="GO:0003676">
    <property type="term" value="F:nucleic acid binding"/>
    <property type="evidence" value="ECO:0007669"/>
    <property type="project" value="InterPro"/>
</dbReference>
<dbReference type="GO" id="GO:0008270">
    <property type="term" value="F:zinc ion binding"/>
    <property type="evidence" value="ECO:0007669"/>
    <property type="project" value="UniProtKB-KW"/>
</dbReference>